<sequence length="189" mass="19516">MQHRLIVVTDRHGCPRPLAEQVALALRGGPFALVLRDKDLPWEERHRLASEVGLLMAEAGGVLIVADPEGPVAAAHLSAHRAVPDPRPVLVGRSVHAGEAIDPGLDYCTYSPVWPTDSKPGHGPAIGTAALADVCAATPVPVYALGGVTGPERALAAREAGAAGVAVMGAVMRAGDPEHEIRALRGALV</sequence>
<dbReference type="GO" id="GO:0009228">
    <property type="term" value="P:thiamine biosynthetic process"/>
    <property type="evidence" value="ECO:0007669"/>
    <property type="project" value="UniProtKB-KW"/>
</dbReference>
<keyword evidence="3" id="KW-0784">Thiamine biosynthesis</keyword>
<dbReference type="Pfam" id="PF02581">
    <property type="entry name" value="TMP-TENI"/>
    <property type="match status" value="1"/>
</dbReference>
<reference evidence="6" key="1">
    <citation type="submission" date="2016-10" db="EMBL/GenBank/DDBJ databases">
        <authorList>
            <person name="Varghese N."/>
            <person name="Submissions S."/>
        </authorList>
    </citation>
    <scope>NUCLEOTIDE SEQUENCE [LARGE SCALE GENOMIC DNA]</scope>
    <source>
        <strain evidence="6">CGMCC 4.3147</strain>
    </source>
</reference>
<dbReference type="RefSeq" id="WP_091044342.1">
    <property type="nucleotide sequence ID" value="NZ_FNGF01000001.1"/>
</dbReference>
<gene>
    <name evidence="5" type="ORF">SAMN05216298_1216</name>
</gene>
<dbReference type="Proteomes" id="UP000198662">
    <property type="component" value="Unassembled WGS sequence"/>
</dbReference>
<dbReference type="STRING" id="380244.SAMN05216298_1216"/>
<evidence type="ECO:0000259" key="4">
    <source>
        <dbReference type="Pfam" id="PF02581"/>
    </source>
</evidence>
<dbReference type="SUPFAM" id="SSF51391">
    <property type="entry name" value="Thiamin phosphate synthase"/>
    <property type="match status" value="1"/>
</dbReference>
<evidence type="ECO:0000256" key="1">
    <source>
        <dbReference type="ARBA" id="ARBA00003814"/>
    </source>
</evidence>
<comment type="pathway">
    <text evidence="2">Cofactor biosynthesis; thiamine diphosphate biosynthesis.</text>
</comment>
<dbReference type="EMBL" id="FNGF01000001">
    <property type="protein sequence ID" value="SDK69569.1"/>
    <property type="molecule type" value="Genomic_DNA"/>
</dbReference>
<dbReference type="InterPro" id="IPR022998">
    <property type="entry name" value="ThiamineP_synth_TenI"/>
</dbReference>
<accession>A0A1G9E0D4</accession>
<evidence type="ECO:0000256" key="2">
    <source>
        <dbReference type="ARBA" id="ARBA00004948"/>
    </source>
</evidence>
<organism evidence="5 6">
    <name type="scientific">Glycomyces sambucus</name>
    <dbReference type="NCBI Taxonomy" id="380244"/>
    <lineage>
        <taxon>Bacteria</taxon>
        <taxon>Bacillati</taxon>
        <taxon>Actinomycetota</taxon>
        <taxon>Actinomycetes</taxon>
        <taxon>Glycomycetales</taxon>
        <taxon>Glycomycetaceae</taxon>
        <taxon>Glycomyces</taxon>
    </lineage>
</organism>
<feature type="domain" description="Thiamine phosphate synthase/TenI" evidence="4">
    <location>
        <begin position="5"/>
        <end position="171"/>
    </location>
</feature>
<protein>
    <submittedName>
        <fullName evidence="5">Thiamine-phosphate pyrophosphorylase</fullName>
    </submittedName>
</protein>
<evidence type="ECO:0000256" key="3">
    <source>
        <dbReference type="ARBA" id="ARBA00022977"/>
    </source>
</evidence>
<evidence type="ECO:0000313" key="5">
    <source>
        <dbReference type="EMBL" id="SDK69569.1"/>
    </source>
</evidence>
<dbReference type="InterPro" id="IPR013785">
    <property type="entry name" value="Aldolase_TIM"/>
</dbReference>
<dbReference type="PANTHER" id="PTHR20857:SF15">
    <property type="entry name" value="THIAMINE-PHOSPHATE SYNTHASE"/>
    <property type="match status" value="1"/>
</dbReference>
<evidence type="ECO:0000313" key="6">
    <source>
        <dbReference type="Proteomes" id="UP000198662"/>
    </source>
</evidence>
<name>A0A1G9E0D4_9ACTN</name>
<dbReference type="PANTHER" id="PTHR20857">
    <property type="entry name" value="THIAMINE-PHOSPHATE PYROPHOSPHORYLASE"/>
    <property type="match status" value="1"/>
</dbReference>
<dbReference type="AlphaFoldDB" id="A0A1G9E0D4"/>
<keyword evidence="6" id="KW-1185">Reference proteome</keyword>
<dbReference type="OrthoDB" id="3191080at2"/>
<dbReference type="GO" id="GO:0004789">
    <property type="term" value="F:thiamine-phosphate diphosphorylase activity"/>
    <property type="evidence" value="ECO:0007669"/>
    <property type="project" value="TreeGrafter"/>
</dbReference>
<dbReference type="GO" id="GO:0005737">
    <property type="term" value="C:cytoplasm"/>
    <property type="evidence" value="ECO:0007669"/>
    <property type="project" value="TreeGrafter"/>
</dbReference>
<comment type="function">
    <text evidence="1">Condenses 4-methyl-5-(beta-hydroxyethyl)thiazole monophosphate (THZ-P) and 2-methyl-4-amino-5-hydroxymethyl pyrimidine pyrophosphate (HMP-PP) to form thiamine monophosphate (TMP).</text>
</comment>
<dbReference type="CDD" id="cd00564">
    <property type="entry name" value="TMP_TenI"/>
    <property type="match status" value="1"/>
</dbReference>
<dbReference type="Gene3D" id="3.20.20.70">
    <property type="entry name" value="Aldolase class I"/>
    <property type="match status" value="1"/>
</dbReference>
<proteinExistence type="predicted"/>
<dbReference type="InterPro" id="IPR036206">
    <property type="entry name" value="ThiamineP_synth_sf"/>
</dbReference>